<sequence length="225" mass="25689">MYSFIDYDKKVHRLIPSKFPPVSLFDWADSAEELEQIALLEGLTNERIQAEYGRINLISKEDWVGSPGATPLMAAFCHIGFPSRFSDGSYGVYYAASSLDTAIKETVYHRERFYRASNEKTCSISMREYIASITKPVVDITSKVYSELLNPDPAFYDTSQKFGKKIRDEKHWGIFYPSIRNQGGLCMAIFRPPALTIPVQGCHLRYIWNGDHISEVYAESKIVNF</sequence>
<dbReference type="RefSeq" id="WP_382341952.1">
    <property type="nucleotide sequence ID" value="NZ_JBHSAB010000006.1"/>
</dbReference>
<evidence type="ECO:0000259" key="1">
    <source>
        <dbReference type="SMART" id="SM00953"/>
    </source>
</evidence>
<dbReference type="SMART" id="SM00953">
    <property type="entry name" value="RES"/>
    <property type="match status" value="1"/>
</dbReference>
<dbReference type="Pfam" id="PF08808">
    <property type="entry name" value="RES"/>
    <property type="match status" value="1"/>
</dbReference>
<dbReference type="EMBL" id="JBHSAB010000006">
    <property type="protein sequence ID" value="MFC3908557.1"/>
    <property type="molecule type" value="Genomic_DNA"/>
</dbReference>
<dbReference type="Proteomes" id="UP001595758">
    <property type="component" value="Unassembled WGS sequence"/>
</dbReference>
<keyword evidence="3" id="KW-1185">Reference proteome</keyword>
<reference evidence="3" key="1">
    <citation type="journal article" date="2019" name="Int. J. Syst. Evol. Microbiol.">
        <title>The Global Catalogue of Microorganisms (GCM) 10K type strain sequencing project: providing services to taxonomists for standard genome sequencing and annotation.</title>
        <authorList>
            <consortium name="The Broad Institute Genomics Platform"/>
            <consortium name="The Broad Institute Genome Sequencing Center for Infectious Disease"/>
            <person name="Wu L."/>
            <person name="Ma J."/>
        </authorList>
    </citation>
    <scope>NUCLEOTIDE SEQUENCE [LARGE SCALE GENOMIC DNA]</scope>
    <source>
        <strain evidence="3">CCUG 59858</strain>
    </source>
</reference>
<organism evidence="2 3">
    <name type="scientific">Legionella dresdenensis</name>
    <dbReference type="NCBI Taxonomy" id="450200"/>
    <lineage>
        <taxon>Bacteria</taxon>
        <taxon>Pseudomonadati</taxon>
        <taxon>Pseudomonadota</taxon>
        <taxon>Gammaproteobacteria</taxon>
        <taxon>Legionellales</taxon>
        <taxon>Legionellaceae</taxon>
        <taxon>Legionella</taxon>
    </lineage>
</organism>
<proteinExistence type="predicted"/>
<gene>
    <name evidence="2" type="ORF">ACFORL_05640</name>
</gene>
<comment type="caution">
    <text evidence="2">The sequence shown here is derived from an EMBL/GenBank/DDBJ whole genome shotgun (WGS) entry which is preliminary data.</text>
</comment>
<accession>A0ABV8CF32</accession>
<protein>
    <submittedName>
        <fullName evidence="2">RES family NAD+ phosphorylase</fullName>
    </submittedName>
</protein>
<name>A0ABV8CF32_9GAMM</name>
<dbReference type="InterPro" id="IPR014914">
    <property type="entry name" value="RES_dom"/>
</dbReference>
<evidence type="ECO:0000313" key="3">
    <source>
        <dbReference type="Proteomes" id="UP001595758"/>
    </source>
</evidence>
<feature type="domain" description="RES" evidence="1">
    <location>
        <begin position="75"/>
        <end position="201"/>
    </location>
</feature>
<evidence type="ECO:0000313" key="2">
    <source>
        <dbReference type="EMBL" id="MFC3908557.1"/>
    </source>
</evidence>